<feature type="region of interest" description="Disordered" evidence="1">
    <location>
        <begin position="1"/>
        <end position="21"/>
    </location>
</feature>
<evidence type="ECO:0000313" key="2">
    <source>
        <dbReference type="EMBL" id="GJD54851.1"/>
    </source>
</evidence>
<evidence type="ECO:0000313" key="3">
    <source>
        <dbReference type="EMBL" id="VUF11069.1"/>
    </source>
</evidence>
<dbReference type="AlphaFoldDB" id="A0A564FSD2"/>
<proteinExistence type="predicted"/>
<organism evidence="3 4">
    <name type="scientific">Methylobacterium dankookense</name>
    <dbReference type="NCBI Taxonomy" id="560405"/>
    <lineage>
        <taxon>Bacteria</taxon>
        <taxon>Pseudomonadati</taxon>
        <taxon>Pseudomonadota</taxon>
        <taxon>Alphaproteobacteria</taxon>
        <taxon>Hyphomicrobiales</taxon>
        <taxon>Methylobacteriaceae</taxon>
        <taxon>Methylobacterium</taxon>
    </lineage>
</organism>
<accession>A0A564FSD2</accession>
<evidence type="ECO:0000313" key="4">
    <source>
        <dbReference type="Proteomes" id="UP000401717"/>
    </source>
</evidence>
<reference evidence="2" key="3">
    <citation type="submission" date="2021-08" db="EMBL/GenBank/DDBJ databases">
        <authorList>
            <person name="Tani A."/>
            <person name="Ola A."/>
            <person name="Ogura Y."/>
            <person name="Katsura K."/>
            <person name="Hayashi T."/>
        </authorList>
    </citation>
    <scope>NUCLEOTIDE SEQUENCE</scope>
    <source>
        <strain evidence="2">DSM 22415</strain>
    </source>
</reference>
<dbReference type="EMBL" id="CABFVH010000003">
    <property type="protein sequence ID" value="VUF11069.1"/>
    <property type="molecule type" value="Genomic_DNA"/>
</dbReference>
<keyword evidence="5" id="KW-1185">Reference proteome</keyword>
<dbReference type="RefSeq" id="WP_144760307.1">
    <property type="nucleotide sequence ID" value="NZ_BPQI01000015.1"/>
</dbReference>
<protein>
    <submittedName>
        <fullName evidence="3">Uncharacterized protein</fullName>
    </submittedName>
</protein>
<sequence>MPETNVGGWQGPPAGFGLTWQPPRELKVGGVPKALWTAEAPSQDYDDALAGPEGRSLRNLGFSHDRLRGGLPCYWEGVHADARQVECLVNTAVRGLPAYREKLARERVEKAEREALTAAAVARRAAEDLVLAERAIAAARESLRTQAWAWAVRDDVETAERRIARGPAGMERYQSEHLLDLVARAQANIDRALKAMEIPYEPEAERAALPEVQAAAHEGCKLLTARDADRAGIRNSSGWGKTTTTRGHILAGLPALDATLASHALRALRTHRKQLPREMELAVFGHEMADMLAEAAA</sequence>
<name>A0A564FSD2_9HYPH</name>
<evidence type="ECO:0000256" key="1">
    <source>
        <dbReference type="SAM" id="MobiDB-lite"/>
    </source>
</evidence>
<evidence type="ECO:0000313" key="5">
    <source>
        <dbReference type="Proteomes" id="UP001055303"/>
    </source>
</evidence>
<dbReference type="Proteomes" id="UP000401717">
    <property type="component" value="Unassembled WGS sequence"/>
</dbReference>
<reference evidence="3 4" key="1">
    <citation type="submission" date="2019-06" db="EMBL/GenBank/DDBJ databases">
        <authorList>
            <person name="Rodrigo-Torres L."/>
            <person name="Arahal R. D."/>
            <person name="Lucena T."/>
        </authorList>
    </citation>
    <scope>NUCLEOTIDE SEQUENCE [LARGE SCALE GENOMIC DNA]</scope>
    <source>
        <strain evidence="3 4">SW08-7</strain>
    </source>
</reference>
<dbReference type="Proteomes" id="UP001055303">
    <property type="component" value="Unassembled WGS sequence"/>
</dbReference>
<dbReference type="EMBL" id="BPQI01000015">
    <property type="protein sequence ID" value="GJD54851.1"/>
    <property type="molecule type" value="Genomic_DNA"/>
</dbReference>
<reference evidence="2" key="2">
    <citation type="journal article" date="2021" name="Front. Microbiol.">
        <title>Comprehensive Comparative Genomics and Phenotyping of Methylobacterium Species.</title>
        <authorList>
            <person name="Alessa O."/>
            <person name="Ogura Y."/>
            <person name="Fujitani Y."/>
            <person name="Takami H."/>
            <person name="Hayashi T."/>
            <person name="Sahin N."/>
            <person name="Tani A."/>
        </authorList>
    </citation>
    <scope>NUCLEOTIDE SEQUENCE</scope>
    <source>
        <strain evidence="2">DSM 22415</strain>
    </source>
</reference>
<gene>
    <name evidence="2" type="ORF">IFDJLNFL_0730</name>
    <name evidence="3" type="ORF">MTDSW087_00742</name>
</gene>
<dbReference type="OrthoDB" id="8005170at2"/>